<feature type="region of interest" description="Disordered" evidence="1">
    <location>
        <begin position="124"/>
        <end position="201"/>
    </location>
</feature>
<dbReference type="AlphaFoldDB" id="A0A409VX58"/>
<protein>
    <recommendedName>
        <fullName evidence="4">Fungal-type protein kinase domain-containing protein</fullName>
    </recommendedName>
</protein>
<evidence type="ECO:0000256" key="1">
    <source>
        <dbReference type="SAM" id="MobiDB-lite"/>
    </source>
</evidence>
<dbReference type="EMBL" id="NHYD01003888">
    <property type="protein sequence ID" value="PPQ70827.1"/>
    <property type="molecule type" value="Genomic_DNA"/>
</dbReference>
<reference evidence="2 3" key="1">
    <citation type="journal article" date="2018" name="Evol. Lett.">
        <title>Horizontal gene cluster transfer increased hallucinogenic mushroom diversity.</title>
        <authorList>
            <person name="Reynolds H.T."/>
            <person name="Vijayakumar V."/>
            <person name="Gluck-Thaler E."/>
            <person name="Korotkin H.B."/>
            <person name="Matheny P.B."/>
            <person name="Slot J.C."/>
        </authorList>
    </citation>
    <scope>NUCLEOTIDE SEQUENCE [LARGE SCALE GENOMIC DNA]</scope>
    <source>
        <strain evidence="2 3">2631</strain>
    </source>
</reference>
<accession>A0A409VX58</accession>
<gene>
    <name evidence="2" type="ORF">CVT25_012519</name>
</gene>
<dbReference type="InParanoid" id="A0A409VX58"/>
<feature type="compositionally biased region" description="Acidic residues" evidence="1">
    <location>
        <begin position="189"/>
        <end position="201"/>
    </location>
</feature>
<comment type="caution">
    <text evidence="2">The sequence shown here is derived from an EMBL/GenBank/DDBJ whole genome shotgun (WGS) entry which is preliminary data.</text>
</comment>
<organism evidence="2 3">
    <name type="scientific">Psilocybe cyanescens</name>
    <dbReference type="NCBI Taxonomy" id="93625"/>
    <lineage>
        <taxon>Eukaryota</taxon>
        <taxon>Fungi</taxon>
        <taxon>Dikarya</taxon>
        <taxon>Basidiomycota</taxon>
        <taxon>Agaricomycotina</taxon>
        <taxon>Agaricomycetes</taxon>
        <taxon>Agaricomycetidae</taxon>
        <taxon>Agaricales</taxon>
        <taxon>Agaricineae</taxon>
        <taxon>Strophariaceae</taxon>
        <taxon>Psilocybe</taxon>
    </lineage>
</organism>
<dbReference type="Gene3D" id="1.10.510.10">
    <property type="entry name" value="Transferase(Phosphotransferase) domain 1"/>
    <property type="match status" value="1"/>
</dbReference>
<proteinExistence type="predicted"/>
<dbReference type="InterPro" id="IPR011009">
    <property type="entry name" value="Kinase-like_dom_sf"/>
</dbReference>
<evidence type="ECO:0000313" key="2">
    <source>
        <dbReference type="EMBL" id="PPQ70827.1"/>
    </source>
</evidence>
<sequence length="395" mass="44949">MSNAEAPHTVHRDYMQKKQYRVVFKEVCKSVGDMVNVGEVVDILQQVLIRWVHRDISSGNILAHMYNKKWQIKLSDLEYAKIFPPPPNYIPASDPKTRRYIYSAANTAASKFVGFIDNIERREGHQGDVGKGNALDNVSKKGERLKVQTDVQSPEKKSEDDDGEHSDTSVVCTGDEEPNPFLENKDADLQEGDDDDDDDEDEAIRIRPNQFVVHNFQHDLESVWWVPLWTLTARVKRKSSNDWAKEVFQNSLTTTRARCNCFDEDVSKTMSLILTKSLKSFAPHIEDIRQFMRKEYSSREEHGYLRTFRSYVEIHVSFETFFGFLQTEVPPTWRKVKLAVDNPYPPHNDTPGQKLPTDAQTAPEVPPAEASALQTPETEAAESAAGSSSSQMRAP</sequence>
<dbReference type="OrthoDB" id="312874at2759"/>
<feature type="region of interest" description="Disordered" evidence="1">
    <location>
        <begin position="344"/>
        <end position="395"/>
    </location>
</feature>
<dbReference type="Proteomes" id="UP000283269">
    <property type="component" value="Unassembled WGS sequence"/>
</dbReference>
<dbReference type="SUPFAM" id="SSF56112">
    <property type="entry name" value="Protein kinase-like (PK-like)"/>
    <property type="match status" value="1"/>
</dbReference>
<feature type="compositionally biased region" description="Low complexity" evidence="1">
    <location>
        <begin position="381"/>
        <end position="395"/>
    </location>
</feature>
<feature type="compositionally biased region" description="Basic and acidic residues" evidence="1">
    <location>
        <begin position="138"/>
        <end position="159"/>
    </location>
</feature>
<evidence type="ECO:0000313" key="3">
    <source>
        <dbReference type="Proteomes" id="UP000283269"/>
    </source>
</evidence>
<name>A0A409VX58_PSICY</name>
<evidence type="ECO:0008006" key="4">
    <source>
        <dbReference type="Google" id="ProtNLM"/>
    </source>
</evidence>
<keyword evidence="3" id="KW-1185">Reference proteome</keyword>